<dbReference type="PROSITE" id="PS00211">
    <property type="entry name" value="ABC_TRANSPORTER_1"/>
    <property type="match status" value="1"/>
</dbReference>
<dbReference type="STRING" id="1237149.C900_01854"/>
<feature type="domain" description="ABC transporter" evidence="4">
    <location>
        <begin position="4"/>
        <end position="236"/>
    </location>
</feature>
<dbReference type="eggNOG" id="COG3842">
    <property type="taxonomic scope" value="Bacteria"/>
</dbReference>
<sequence length="338" mass="38166">MTFLTVSGVSKSFASVRAVNDVSLTVDRGEILAIVGENGSGKTTLLRLIAGLEDVDSGEIFLDQEKVTGPAFNLVPGHKEIRILAQDLHLFPKHNVAENIGYDLRGYVQEFQEERTADLINLLRLQGLEEKLPYQLSGGQQQRAALARALADEAPLLLLDEPFSSLDVMLKDEIKTKVIRKAKNSEMTLIFITHDIKEALSLADKIAVMKGGKVVQIDMPQRIYEKPVDEYVAYLFGSVNVFLFRIFLRVFPKMNVPERFREVDGRTKVCLRPEHIILCKAEVSMGEGIVQRSSYLGDHWELEVITYSEVIKIRSRKCYSEEETVFFKVNPSKIHIVI</sequence>
<dbReference type="InterPro" id="IPR008995">
    <property type="entry name" value="Mo/tungstate-bd_C_term_dom"/>
</dbReference>
<dbReference type="PROSITE" id="PS50893">
    <property type="entry name" value="ABC_TRANSPORTER_2"/>
    <property type="match status" value="1"/>
</dbReference>
<keyword evidence="1" id="KW-0813">Transport</keyword>
<gene>
    <name evidence="5" type="ORF">C900_01854</name>
</gene>
<dbReference type="SMART" id="SM00382">
    <property type="entry name" value="AAA"/>
    <property type="match status" value="1"/>
</dbReference>
<dbReference type="GO" id="GO:0015697">
    <property type="term" value="P:quaternary ammonium group transport"/>
    <property type="evidence" value="ECO:0007669"/>
    <property type="project" value="UniProtKB-ARBA"/>
</dbReference>
<evidence type="ECO:0000256" key="3">
    <source>
        <dbReference type="ARBA" id="ARBA00022840"/>
    </source>
</evidence>
<dbReference type="PANTHER" id="PTHR42781:SF4">
    <property type="entry name" value="SPERMIDINE_PUTRESCINE IMPORT ATP-BINDING PROTEIN POTA"/>
    <property type="match status" value="1"/>
</dbReference>
<reference evidence="5 6" key="1">
    <citation type="submission" date="2012-12" db="EMBL/GenBank/DDBJ databases">
        <title>Genome assembly of Fulvivirga imtechensis AK7.</title>
        <authorList>
            <person name="Nupur N."/>
            <person name="Khatri I."/>
            <person name="Kumar R."/>
            <person name="Subramanian S."/>
            <person name="Pinnaka A."/>
        </authorList>
    </citation>
    <scope>NUCLEOTIDE SEQUENCE [LARGE SCALE GENOMIC DNA]</scope>
    <source>
        <strain evidence="5 6">AK7</strain>
    </source>
</reference>
<dbReference type="AlphaFoldDB" id="L8JY24"/>
<comment type="caution">
    <text evidence="5">The sequence shown here is derived from an EMBL/GenBank/DDBJ whole genome shotgun (WGS) entry which is preliminary data.</text>
</comment>
<evidence type="ECO:0000256" key="1">
    <source>
        <dbReference type="ARBA" id="ARBA00022448"/>
    </source>
</evidence>
<dbReference type="InterPro" id="IPR003439">
    <property type="entry name" value="ABC_transporter-like_ATP-bd"/>
</dbReference>
<dbReference type="Gene3D" id="3.40.50.300">
    <property type="entry name" value="P-loop containing nucleotide triphosphate hydrolases"/>
    <property type="match status" value="1"/>
</dbReference>
<accession>L8JY24</accession>
<dbReference type="Pfam" id="PF00005">
    <property type="entry name" value="ABC_tran"/>
    <property type="match status" value="1"/>
</dbReference>
<dbReference type="SUPFAM" id="SSF50331">
    <property type="entry name" value="MOP-like"/>
    <property type="match status" value="1"/>
</dbReference>
<dbReference type="EMBL" id="AMZN01000027">
    <property type="protein sequence ID" value="ELR72112.1"/>
    <property type="molecule type" value="Genomic_DNA"/>
</dbReference>
<dbReference type="FunFam" id="3.40.50.300:FF:000425">
    <property type="entry name" value="Probable ABC transporter, ATP-binding subunit"/>
    <property type="match status" value="1"/>
</dbReference>
<protein>
    <submittedName>
        <fullName evidence="5">ABC transporter</fullName>
    </submittedName>
</protein>
<dbReference type="SUPFAM" id="SSF52540">
    <property type="entry name" value="P-loop containing nucleoside triphosphate hydrolases"/>
    <property type="match status" value="1"/>
</dbReference>
<proteinExistence type="predicted"/>
<evidence type="ECO:0000256" key="2">
    <source>
        <dbReference type="ARBA" id="ARBA00022741"/>
    </source>
</evidence>
<name>L8JY24_9BACT</name>
<dbReference type="InterPro" id="IPR050093">
    <property type="entry name" value="ABC_SmlMolc_Importer"/>
</dbReference>
<organism evidence="5 6">
    <name type="scientific">Fulvivirga imtechensis AK7</name>
    <dbReference type="NCBI Taxonomy" id="1237149"/>
    <lineage>
        <taxon>Bacteria</taxon>
        <taxon>Pseudomonadati</taxon>
        <taxon>Bacteroidota</taxon>
        <taxon>Cytophagia</taxon>
        <taxon>Cytophagales</taxon>
        <taxon>Fulvivirgaceae</taxon>
        <taxon>Fulvivirga</taxon>
    </lineage>
</organism>
<dbReference type="OrthoDB" id="1114670at2"/>
<keyword evidence="3" id="KW-0067">ATP-binding</keyword>
<dbReference type="GO" id="GO:0016887">
    <property type="term" value="F:ATP hydrolysis activity"/>
    <property type="evidence" value="ECO:0007669"/>
    <property type="project" value="InterPro"/>
</dbReference>
<evidence type="ECO:0000313" key="6">
    <source>
        <dbReference type="Proteomes" id="UP000011135"/>
    </source>
</evidence>
<keyword evidence="6" id="KW-1185">Reference proteome</keyword>
<dbReference type="PANTHER" id="PTHR42781">
    <property type="entry name" value="SPERMIDINE/PUTRESCINE IMPORT ATP-BINDING PROTEIN POTA"/>
    <property type="match status" value="1"/>
</dbReference>
<evidence type="ECO:0000259" key="4">
    <source>
        <dbReference type="PROSITE" id="PS50893"/>
    </source>
</evidence>
<dbReference type="InterPro" id="IPR017871">
    <property type="entry name" value="ABC_transporter-like_CS"/>
</dbReference>
<dbReference type="RefSeq" id="WP_009579296.1">
    <property type="nucleotide sequence ID" value="NZ_AMZN01000027.1"/>
</dbReference>
<keyword evidence="2" id="KW-0547">Nucleotide-binding</keyword>
<dbReference type="GO" id="GO:0005524">
    <property type="term" value="F:ATP binding"/>
    <property type="evidence" value="ECO:0007669"/>
    <property type="project" value="UniProtKB-KW"/>
</dbReference>
<dbReference type="Proteomes" id="UP000011135">
    <property type="component" value="Unassembled WGS sequence"/>
</dbReference>
<evidence type="ECO:0000313" key="5">
    <source>
        <dbReference type="EMBL" id="ELR72112.1"/>
    </source>
</evidence>
<dbReference type="InterPro" id="IPR003593">
    <property type="entry name" value="AAA+_ATPase"/>
</dbReference>
<dbReference type="InterPro" id="IPR027417">
    <property type="entry name" value="P-loop_NTPase"/>
</dbReference>